<name>A0A9W4UG41_9PLEO</name>
<evidence type="ECO:0000256" key="1">
    <source>
        <dbReference type="SAM" id="Phobius"/>
    </source>
</evidence>
<evidence type="ECO:0000256" key="2">
    <source>
        <dbReference type="SAM" id="SignalP"/>
    </source>
</evidence>
<comment type="caution">
    <text evidence="3">The sequence shown here is derived from an EMBL/GenBank/DDBJ whole genome shotgun (WGS) entry which is preliminary data.</text>
</comment>
<protein>
    <submittedName>
        <fullName evidence="3">Uncharacterized protein</fullName>
    </submittedName>
</protein>
<keyword evidence="1" id="KW-1133">Transmembrane helix</keyword>
<proteinExistence type="predicted"/>
<keyword evidence="4" id="KW-1185">Reference proteome</keyword>
<dbReference type="AlphaFoldDB" id="A0A9W4UG41"/>
<feature type="transmembrane region" description="Helical" evidence="1">
    <location>
        <begin position="162"/>
        <end position="181"/>
    </location>
</feature>
<organism evidence="3 4">
    <name type="scientific">Periconia digitata</name>
    <dbReference type="NCBI Taxonomy" id="1303443"/>
    <lineage>
        <taxon>Eukaryota</taxon>
        <taxon>Fungi</taxon>
        <taxon>Dikarya</taxon>
        <taxon>Ascomycota</taxon>
        <taxon>Pezizomycotina</taxon>
        <taxon>Dothideomycetes</taxon>
        <taxon>Pleosporomycetidae</taxon>
        <taxon>Pleosporales</taxon>
        <taxon>Massarineae</taxon>
        <taxon>Periconiaceae</taxon>
        <taxon>Periconia</taxon>
    </lineage>
</organism>
<reference evidence="3" key="1">
    <citation type="submission" date="2023-01" db="EMBL/GenBank/DDBJ databases">
        <authorList>
            <person name="Van Ghelder C."/>
            <person name="Rancurel C."/>
        </authorList>
    </citation>
    <scope>NUCLEOTIDE SEQUENCE</scope>
    <source>
        <strain evidence="3">CNCM I-4278</strain>
    </source>
</reference>
<dbReference type="EMBL" id="CAOQHR010000006">
    <property type="protein sequence ID" value="CAI6335843.1"/>
    <property type="molecule type" value="Genomic_DNA"/>
</dbReference>
<keyword evidence="1" id="KW-0812">Transmembrane</keyword>
<sequence>MLPTYAFCLTLLAVLSSPAMAAPMDTLSSIQCHCLTFYTYSPPATCTLPHSQNLSWNAAQSFAAANKLDITFASQTAVSRVLEVDRPLPTSVLMTLYGGLARGQGRSEVGSRVVCGSWDEVSKKYVDEVPLEVETTTTIADSTRATKSEIKGRKCDGLISEIAGIFVLVLVLYAVGEYVWARYSSMQGKIQLSGNEKDLVAFAEEGAVAAPELNEKSQYCESLDAVEPVQQATVTAS</sequence>
<dbReference type="Proteomes" id="UP001152607">
    <property type="component" value="Unassembled WGS sequence"/>
</dbReference>
<feature type="chain" id="PRO_5040863997" evidence="2">
    <location>
        <begin position="22"/>
        <end position="237"/>
    </location>
</feature>
<dbReference type="OrthoDB" id="3768069at2759"/>
<feature type="signal peptide" evidence="2">
    <location>
        <begin position="1"/>
        <end position="21"/>
    </location>
</feature>
<keyword evidence="2" id="KW-0732">Signal</keyword>
<accession>A0A9W4UG41</accession>
<keyword evidence="1" id="KW-0472">Membrane</keyword>
<gene>
    <name evidence="3" type="ORF">PDIGIT_LOCUS8929</name>
</gene>
<evidence type="ECO:0000313" key="4">
    <source>
        <dbReference type="Proteomes" id="UP001152607"/>
    </source>
</evidence>
<evidence type="ECO:0000313" key="3">
    <source>
        <dbReference type="EMBL" id="CAI6335843.1"/>
    </source>
</evidence>